<sequence length="213" mass="23860">MALPLYVYCIVRADAPLRLEVAGLEERRPVRAIRHQGLAAVVSEVSCEDPDPSRANVLAHERVNEAVLRDRTLIPMAFGTVFQSSGDVLELLRSAQDTFDDVLGKLHGRIEFGLKVFSPPGQSARVDAALARQHVAGFLQRLRDVCVASRCSATIGDRMILNAAFLVERQRERAFDERVHEIAAEHEELTFQFTGPWPPYNFVAIRLKRETAE</sequence>
<comment type="similarity">
    <text evidence="3">Belongs to the gas vesicle GvpF/GvpL family.</text>
</comment>
<evidence type="ECO:0000313" key="4">
    <source>
        <dbReference type="EMBL" id="MBL0393261.1"/>
    </source>
</evidence>
<name>A0A936Z304_9BURK</name>
<evidence type="ECO:0000256" key="3">
    <source>
        <dbReference type="ARBA" id="ARBA00035643"/>
    </source>
</evidence>
<evidence type="ECO:0000256" key="2">
    <source>
        <dbReference type="ARBA" id="ARBA00035108"/>
    </source>
</evidence>
<keyword evidence="1" id="KW-0304">Gas vesicle</keyword>
<dbReference type="Pfam" id="PF06386">
    <property type="entry name" value="GvpL_GvpF"/>
    <property type="match status" value="2"/>
</dbReference>
<comment type="subcellular location">
    <subcellularLocation>
        <location evidence="2">Gas vesicle</location>
    </subcellularLocation>
</comment>
<accession>A0A936Z304</accession>
<evidence type="ECO:0000256" key="1">
    <source>
        <dbReference type="ARBA" id="ARBA00022987"/>
    </source>
</evidence>
<proteinExistence type="inferred from homology"/>
<dbReference type="GO" id="GO:0031412">
    <property type="term" value="P:gas vesicle organization"/>
    <property type="evidence" value="ECO:0007669"/>
    <property type="project" value="InterPro"/>
</dbReference>
<keyword evidence="5" id="KW-1185">Reference proteome</keyword>
<dbReference type="Proteomes" id="UP000599109">
    <property type="component" value="Unassembled WGS sequence"/>
</dbReference>
<protein>
    <submittedName>
        <fullName evidence="4">GvpL/GvpF family gas vesicle protein</fullName>
    </submittedName>
</protein>
<dbReference type="EMBL" id="JAEQNE010000005">
    <property type="protein sequence ID" value="MBL0393261.1"/>
    <property type="molecule type" value="Genomic_DNA"/>
</dbReference>
<dbReference type="PANTHER" id="PTHR36852">
    <property type="entry name" value="PROTEIN GVPL 2"/>
    <property type="match status" value="1"/>
</dbReference>
<gene>
    <name evidence="4" type="ORF">JJ685_19135</name>
</gene>
<dbReference type="AlphaFoldDB" id="A0A936Z304"/>
<evidence type="ECO:0000313" key="5">
    <source>
        <dbReference type="Proteomes" id="UP000599109"/>
    </source>
</evidence>
<dbReference type="GO" id="GO:0031411">
    <property type="term" value="C:gas vesicle"/>
    <property type="evidence" value="ECO:0007669"/>
    <property type="project" value="UniProtKB-SubCell"/>
</dbReference>
<dbReference type="PANTHER" id="PTHR36852:SF1">
    <property type="entry name" value="PROTEIN GVPL 2"/>
    <property type="match status" value="1"/>
</dbReference>
<reference evidence="4 5" key="1">
    <citation type="journal article" date="2017" name="Int. J. Syst. Evol. Microbiol.">
        <title>Ramlibacter monticola sp. nov., isolated from forest soil.</title>
        <authorList>
            <person name="Chaudhary D.K."/>
            <person name="Kim J."/>
        </authorList>
    </citation>
    <scope>NUCLEOTIDE SEQUENCE [LARGE SCALE GENOMIC DNA]</scope>
    <source>
        <strain evidence="4 5">KACC 19175</strain>
    </source>
</reference>
<dbReference type="RefSeq" id="WP_201675935.1">
    <property type="nucleotide sequence ID" value="NZ_JAEQNE010000005.1"/>
</dbReference>
<organism evidence="4 5">
    <name type="scientific">Ramlibacter monticola</name>
    <dbReference type="NCBI Taxonomy" id="1926872"/>
    <lineage>
        <taxon>Bacteria</taxon>
        <taxon>Pseudomonadati</taxon>
        <taxon>Pseudomonadota</taxon>
        <taxon>Betaproteobacteria</taxon>
        <taxon>Burkholderiales</taxon>
        <taxon>Comamonadaceae</taxon>
        <taxon>Ramlibacter</taxon>
    </lineage>
</organism>
<comment type="caution">
    <text evidence="4">The sequence shown here is derived from an EMBL/GenBank/DDBJ whole genome shotgun (WGS) entry which is preliminary data.</text>
</comment>
<dbReference type="InterPro" id="IPR009430">
    <property type="entry name" value="GvpL/GvpF"/>
</dbReference>